<reference evidence="6" key="1">
    <citation type="submission" date="2020-06" db="EMBL/GenBank/DDBJ databases">
        <title>Novel chitinolytic bacterium.</title>
        <authorList>
            <person name="Ungkulpasvich U."/>
            <person name="Kosugi A."/>
            <person name="Uke A."/>
        </authorList>
    </citation>
    <scope>NUCLEOTIDE SEQUENCE</scope>
    <source>
        <strain evidence="6">UUS1-1</strain>
    </source>
</reference>
<keyword evidence="3" id="KW-0159">Chromosome partition</keyword>
<protein>
    <submittedName>
        <fullName evidence="6">ParB/RepB/Spo0J family partition protein</fullName>
    </submittedName>
</protein>
<dbReference type="NCBIfam" id="TIGR00180">
    <property type="entry name" value="parB_part"/>
    <property type="match status" value="1"/>
</dbReference>
<dbReference type="InterPro" id="IPR057240">
    <property type="entry name" value="ParB_dimer_C"/>
</dbReference>
<evidence type="ECO:0000313" key="6">
    <source>
        <dbReference type="EMBL" id="MBA2133226.1"/>
    </source>
</evidence>
<dbReference type="EMBL" id="JAAKDE010000012">
    <property type="protein sequence ID" value="MBA2133226.1"/>
    <property type="molecule type" value="Genomic_DNA"/>
</dbReference>
<dbReference type="SUPFAM" id="SSF110849">
    <property type="entry name" value="ParB/Sulfiredoxin"/>
    <property type="match status" value="1"/>
</dbReference>
<keyword evidence="4" id="KW-0238">DNA-binding</keyword>
<dbReference type="GO" id="GO:0003677">
    <property type="term" value="F:DNA binding"/>
    <property type="evidence" value="ECO:0007669"/>
    <property type="project" value="UniProtKB-KW"/>
</dbReference>
<proteinExistence type="inferred from homology"/>
<dbReference type="InterPro" id="IPR001387">
    <property type="entry name" value="Cro/C1-type_HTH"/>
</dbReference>
<dbReference type="PANTHER" id="PTHR33375:SF1">
    <property type="entry name" value="CHROMOSOME-PARTITIONING PROTEIN PARB-RELATED"/>
    <property type="match status" value="1"/>
</dbReference>
<evidence type="ECO:0000313" key="7">
    <source>
        <dbReference type="Proteomes" id="UP000657177"/>
    </source>
</evidence>
<dbReference type="InterPro" id="IPR041468">
    <property type="entry name" value="HTH_ParB/Spo0J"/>
</dbReference>
<feature type="domain" description="HTH cro/C1-type" evidence="5">
    <location>
        <begin position="131"/>
        <end position="157"/>
    </location>
</feature>
<comment type="subcellular location">
    <subcellularLocation>
        <location evidence="1">Cytoplasm</location>
        <location evidence="1">Nucleoid</location>
    </subcellularLocation>
</comment>
<dbReference type="Proteomes" id="UP000657177">
    <property type="component" value="Unassembled WGS sequence"/>
</dbReference>
<dbReference type="SUPFAM" id="SSF109709">
    <property type="entry name" value="KorB DNA-binding domain-like"/>
    <property type="match status" value="1"/>
</dbReference>
<sequence>MNKTRALGKGLGALIPQLEEEDLQNTQEIPVESIEPNPYQPRRHFDPESLQELAASIKEHGVLQPLLVRRKGDGYQLIAGERRLRAARQVGLTTVPVVVKELDDRTIMEIALVENLQREDLNPMEEAEAYQRLMAEFNLTQEEVAKAVGKSRSAIANTLRLLNLPEPIQQMVAEGQLTMGHARALLSLEQPEQQLYISEKILQEKLSVRETEELVRQIHLSGVSRETLTGEENKKPKVRQKIDPNLQAIIDDMTRIFGTKVNIKSSGDRGKIEIEYYSPEEFERITEILLSL</sequence>
<dbReference type="Gene3D" id="1.10.10.2830">
    <property type="match status" value="1"/>
</dbReference>
<dbReference type="GO" id="GO:0045881">
    <property type="term" value="P:positive regulation of sporulation resulting in formation of a cellular spore"/>
    <property type="evidence" value="ECO:0007669"/>
    <property type="project" value="TreeGrafter"/>
</dbReference>
<dbReference type="RefSeq" id="WP_181339672.1">
    <property type="nucleotide sequence ID" value="NZ_JAAKDE010000012.1"/>
</dbReference>
<dbReference type="GO" id="GO:0009295">
    <property type="term" value="C:nucleoid"/>
    <property type="evidence" value="ECO:0007669"/>
    <property type="project" value="UniProtKB-SubCell"/>
</dbReference>
<organism evidence="6 7">
    <name type="scientific">Capillibacterium thermochitinicola</name>
    <dbReference type="NCBI Taxonomy" id="2699427"/>
    <lineage>
        <taxon>Bacteria</taxon>
        <taxon>Bacillati</taxon>
        <taxon>Bacillota</taxon>
        <taxon>Capillibacterium</taxon>
    </lineage>
</organism>
<evidence type="ECO:0000256" key="2">
    <source>
        <dbReference type="ARBA" id="ARBA00006295"/>
    </source>
</evidence>
<dbReference type="GO" id="GO:0007059">
    <property type="term" value="P:chromosome segregation"/>
    <property type="evidence" value="ECO:0007669"/>
    <property type="project" value="UniProtKB-KW"/>
</dbReference>
<dbReference type="Pfam" id="PF17762">
    <property type="entry name" value="HTH_ParB"/>
    <property type="match status" value="1"/>
</dbReference>
<evidence type="ECO:0000256" key="3">
    <source>
        <dbReference type="ARBA" id="ARBA00022829"/>
    </source>
</evidence>
<dbReference type="SMART" id="SM00470">
    <property type="entry name" value="ParB"/>
    <property type="match status" value="1"/>
</dbReference>
<evidence type="ECO:0000256" key="1">
    <source>
        <dbReference type="ARBA" id="ARBA00004453"/>
    </source>
</evidence>
<keyword evidence="7" id="KW-1185">Reference proteome</keyword>
<dbReference type="PROSITE" id="PS50943">
    <property type="entry name" value="HTH_CROC1"/>
    <property type="match status" value="1"/>
</dbReference>
<dbReference type="Pfam" id="PF23552">
    <property type="entry name" value="ParB_C"/>
    <property type="match status" value="1"/>
</dbReference>
<dbReference type="InterPro" id="IPR050336">
    <property type="entry name" value="Chromosome_partition/occlusion"/>
</dbReference>
<evidence type="ECO:0000259" key="5">
    <source>
        <dbReference type="PROSITE" id="PS50943"/>
    </source>
</evidence>
<dbReference type="Pfam" id="PF02195">
    <property type="entry name" value="ParB_N"/>
    <property type="match status" value="1"/>
</dbReference>
<dbReference type="FunFam" id="1.10.10.2830:FF:000001">
    <property type="entry name" value="Chromosome partitioning protein ParB"/>
    <property type="match status" value="1"/>
</dbReference>
<comment type="caution">
    <text evidence="6">The sequence shown here is derived from an EMBL/GenBank/DDBJ whole genome shotgun (WGS) entry which is preliminary data.</text>
</comment>
<dbReference type="AlphaFoldDB" id="A0A8J6I0K0"/>
<dbReference type="InterPro" id="IPR036086">
    <property type="entry name" value="ParB/Sulfiredoxin_sf"/>
</dbReference>
<dbReference type="FunFam" id="3.90.1530.30:FF:000001">
    <property type="entry name" value="Chromosome partitioning protein ParB"/>
    <property type="match status" value="1"/>
</dbReference>
<dbReference type="Gene3D" id="3.90.1530.30">
    <property type="match status" value="1"/>
</dbReference>
<accession>A0A8J6I0K0</accession>
<name>A0A8J6I0K0_9FIRM</name>
<dbReference type="GO" id="GO:0005694">
    <property type="term" value="C:chromosome"/>
    <property type="evidence" value="ECO:0007669"/>
    <property type="project" value="TreeGrafter"/>
</dbReference>
<dbReference type="InterPro" id="IPR003115">
    <property type="entry name" value="ParB_N"/>
</dbReference>
<dbReference type="InterPro" id="IPR004437">
    <property type="entry name" value="ParB/RepB/Spo0J"/>
</dbReference>
<evidence type="ECO:0000256" key="4">
    <source>
        <dbReference type="ARBA" id="ARBA00023125"/>
    </source>
</evidence>
<gene>
    <name evidence="6" type="ORF">G5B42_06675</name>
</gene>
<dbReference type="PANTHER" id="PTHR33375">
    <property type="entry name" value="CHROMOSOME-PARTITIONING PROTEIN PARB-RELATED"/>
    <property type="match status" value="1"/>
</dbReference>
<dbReference type="CDD" id="cd16393">
    <property type="entry name" value="SPO0J_N"/>
    <property type="match status" value="1"/>
</dbReference>
<comment type="similarity">
    <text evidence="2">Belongs to the ParB family.</text>
</comment>